<evidence type="ECO:0000313" key="2">
    <source>
        <dbReference type="Proteomes" id="UP000005206"/>
    </source>
</evidence>
<dbReference type="OrthoDB" id="1896086at2759"/>
<dbReference type="AlphaFoldDB" id="C7YNG1"/>
<keyword evidence="2" id="KW-1185">Reference proteome</keyword>
<dbReference type="Proteomes" id="UP000005206">
    <property type="component" value="Chromosome 3"/>
</dbReference>
<reference evidence="1 2" key="1">
    <citation type="journal article" date="2009" name="PLoS Genet.">
        <title>The genome of Nectria haematococca: contribution of supernumerary chromosomes to gene expansion.</title>
        <authorList>
            <person name="Coleman J.J."/>
            <person name="Rounsley S.D."/>
            <person name="Rodriguez-Carres M."/>
            <person name="Kuo A."/>
            <person name="Wasmann C.C."/>
            <person name="Grimwood J."/>
            <person name="Schmutz J."/>
            <person name="Taga M."/>
            <person name="White G.J."/>
            <person name="Zhou S."/>
            <person name="Schwartz D.C."/>
            <person name="Freitag M."/>
            <person name="Ma L.J."/>
            <person name="Danchin E.G."/>
            <person name="Henrissat B."/>
            <person name="Coutinho P.M."/>
            <person name="Nelson D.R."/>
            <person name="Straney D."/>
            <person name="Napoli C.A."/>
            <person name="Barker B.M."/>
            <person name="Gribskov M."/>
            <person name="Rep M."/>
            <person name="Kroken S."/>
            <person name="Molnar I."/>
            <person name="Rensing C."/>
            <person name="Kennell J.C."/>
            <person name="Zamora J."/>
            <person name="Farman M.L."/>
            <person name="Selker E.U."/>
            <person name="Salamov A."/>
            <person name="Shapiro H."/>
            <person name="Pangilinan J."/>
            <person name="Lindquist E."/>
            <person name="Lamers C."/>
            <person name="Grigoriev I.V."/>
            <person name="Geiser D.M."/>
            <person name="Covert S.F."/>
            <person name="Temporini E."/>
            <person name="Vanetten H.D."/>
        </authorList>
    </citation>
    <scope>NUCLEOTIDE SEQUENCE [LARGE SCALE GENOMIC DNA]</scope>
    <source>
        <strain evidence="2">ATCC MYA-4622 / CBS 123669 / FGSC 9596 / NRRL 45880 / 77-13-4</strain>
    </source>
</reference>
<dbReference type="InParanoid" id="C7YNG1"/>
<proteinExistence type="predicted"/>
<dbReference type="VEuPathDB" id="FungiDB:NECHADRAFT_78218"/>
<accession>C7YNG1</accession>
<gene>
    <name evidence="1" type="ORF">NECHADRAFT_78218</name>
</gene>
<dbReference type="KEGG" id="nhe:NECHADRAFT_78218"/>
<organism evidence="1 2">
    <name type="scientific">Fusarium vanettenii (strain ATCC MYA-4622 / CBS 123669 / FGSC 9596 / NRRL 45880 / 77-13-4)</name>
    <name type="common">Fusarium solani subsp. pisi</name>
    <dbReference type="NCBI Taxonomy" id="660122"/>
    <lineage>
        <taxon>Eukaryota</taxon>
        <taxon>Fungi</taxon>
        <taxon>Dikarya</taxon>
        <taxon>Ascomycota</taxon>
        <taxon>Pezizomycotina</taxon>
        <taxon>Sordariomycetes</taxon>
        <taxon>Hypocreomycetidae</taxon>
        <taxon>Hypocreales</taxon>
        <taxon>Nectriaceae</taxon>
        <taxon>Fusarium</taxon>
        <taxon>Fusarium solani species complex</taxon>
        <taxon>Fusarium vanettenii</taxon>
    </lineage>
</organism>
<sequence>MSASSTDSRYASRIHIKVCSTPLERLDTAYISYASPRVSHSITFRLAGGTLPWLLFLLIPSSTANMNHASGMATEQGKDLYRVFPKQDTDTAATTQFIKSTVNNQDLLPLTNVRGRLMSWTVEAEPSQVAQLEEHDGIDRVAKLKSPKKDDPLHRKFTIYPVDGQNLDQYNATDASIKALLDDMVKEPRIRDSTFRSWVALLTNAQVEQVEAIDGVKAVHPVYKGRRGVIRRLRKPSSSPKASSLLERRDIIYETQQEAAPELVAASQQSKTLDGGHARGEGYVYHVETDVAFV</sequence>
<dbReference type="HOGENOM" id="CLU_946956_0_0_1"/>
<name>C7YNG1_FUSV7</name>
<protein>
    <submittedName>
        <fullName evidence="1">Uncharacterized protein</fullName>
    </submittedName>
</protein>
<evidence type="ECO:0000313" key="1">
    <source>
        <dbReference type="EMBL" id="EEU47621.1"/>
    </source>
</evidence>
<dbReference type="eggNOG" id="ENOG502R9JX">
    <property type="taxonomic scope" value="Eukaryota"/>
</dbReference>
<dbReference type="RefSeq" id="XP_003053334.1">
    <property type="nucleotide sequence ID" value="XM_003053288.1"/>
</dbReference>
<dbReference type="EMBL" id="GG698897">
    <property type="protein sequence ID" value="EEU47621.1"/>
    <property type="molecule type" value="Genomic_DNA"/>
</dbReference>
<dbReference type="GeneID" id="9664400"/>